<dbReference type="GO" id="GO:0006261">
    <property type="term" value="P:DNA-templated DNA replication"/>
    <property type="evidence" value="ECO:0007669"/>
    <property type="project" value="TreeGrafter"/>
</dbReference>
<gene>
    <name evidence="3" type="ORF">JQS30_01785</name>
</gene>
<dbReference type="SUPFAM" id="SSF52540">
    <property type="entry name" value="P-loop containing nucleoside triphosphate hydrolases"/>
    <property type="match status" value="1"/>
</dbReference>
<protein>
    <submittedName>
        <fullName evidence="3">DNA polymerase III subunit delta</fullName>
        <ecNumber evidence="3">2.7.7.7</ecNumber>
    </submittedName>
</protein>
<sequence length="384" mass="40877">MSVFADLIGQDDARGVLSNAAAGIGMTHAWLFIGPPGSGRSVAASAFASALQCDHHTGCGQCSSCHLVQSGSHADVQRIIPEGLSIGVGEVRRVITMASRAPSGGKWQILILEDADRLTESAGNALLKAIEEPPERTVFLLCAPSDNPQELSITIRSRCRVVSLRQPPKDAIARLLMDSEQLPAGEAELYAAAAQGHIGRARRLATDETARAKRRDVLAIPRQLTGISACFSAAVELIEAAEAEASDANTERSSAERQSLEMALGKGGTGKGASKAARGSAAALKDLEKRQKTRDTRSQRDSLDRALVDLAAFYRDALVAGFGSPVEPVHPDMVEVSRSAASKMSPESLLRRISAVLECREAIDRNVRPRIAVEALMTRLWTGN</sequence>
<dbReference type="NCBIfam" id="TIGR00678">
    <property type="entry name" value="holB"/>
    <property type="match status" value="1"/>
</dbReference>
<keyword evidence="4" id="KW-1185">Reference proteome</keyword>
<dbReference type="GO" id="GO:0008408">
    <property type="term" value="F:3'-5' exonuclease activity"/>
    <property type="evidence" value="ECO:0007669"/>
    <property type="project" value="InterPro"/>
</dbReference>
<name>A0A895XK17_9ACTN</name>
<dbReference type="InterPro" id="IPR027417">
    <property type="entry name" value="P-loop_NTPase"/>
</dbReference>
<dbReference type="AlphaFoldDB" id="A0A895XK17"/>
<evidence type="ECO:0000313" key="3">
    <source>
        <dbReference type="EMBL" id="QSB05684.1"/>
    </source>
</evidence>
<feature type="domain" description="AAA+ ATPase" evidence="2">
    <location>
        <begin position="26"/>
        <end position="167"/>
    </location>
</feature>
<dbReference type="SMART" id="SM00382">
    <property type="entry name" value="AAA"/>
    <property type="match status" value="1"/>
</dbReference>
<reference evidence="3" key="1">
    <citation type="submission" date="2021-02" db="EMBL/GenBank/DDBJ databases">
        <title>Natronoglycomyces albus gen. nov., sp. nov, a haloalkaliphilic actinobacterium from a soda solonchak soil.</title>
        <authorList>
            <person name="Sorokin D.Y."/>
            <person name="Khijniak T.V."/>
            <person name="Zakharycheva A.P."/>
            <person name="Boueva O.V."/>
            <person name="Ariskina E.V."/>
            <person name="Hahnke R.L."/>
            <person name="Bunk B."/>
            <person name="Sproer C."/>
            <person name="Schumann P."/>
            <person name="Evtushenko L.I."/>
            <person name="Kublanov I.V."/>
        </authorList>
    </citation>
    <scope>NUCLEOTIDE SEQUENCE</scope>
    <source>
        <strain evidence="3">DSM 106290</strain>
    </source>
</reference>
<dbReference type="PANTHER" id="PTHR11669:SF8">
    <property type="entry name" value="DNA POLYMERASE III SUBUNIT DELTA"/>
    <property type="match status" value="1"/>
</dbReference>
<evidence type="ECO:0000256" key="1">
    <source>
        <dbReference type="SAM" id="MobiDB-lite"/>
    </source>
</evidence>
<dbReference type="GO" id="GO:0003887">
    <property type="term" value="F:DNA-directed DNA polymerase activity"/>
    <property type="evidence" value="ECO:0007669"/>
    <property type="project" value="UniProtKB-EC"/>
</dbReference>
<dbReference type="NCBIfam" id="NF005926">
    <property type="entry name" value="PRK07940.1"/>
    <property type="match status" value="1"/>
</dbReference>
<proteinExistence type="predicted"/>
<dbReference type="PANTHER" id="PTHR11669">
    <property type="entry name" value="REPLICATION FACTOR C / DNA POLYMERASE III GAMMA-TAU SUBUNIT"/>
    <property type="match status" value="1"/>
</dbReference>
<feature type="compositionally biased region" description="Low complexity" evidence="1">
    <location>
        <begin position="272"/>
        <end position="284"/>
    </location>
</feature>
<dbReference type="InterPro" id="IPR004622">
    <property type="entry name" value="DNA_pol_HolB"/>
</dbReference>
<dbReference type="InterPro" id="IPR003593">
    <property type="entry name" value="AAA+_ATPase"/>
</dbReference>
<feature type="region of interest" description="Disordered" evidence="1">
    <location>
        <begin position="264"/>
        <end position="301"/>
    </location>
</feature>
<dbReference type="KEGG" id="nav:JQS30_01785"/>
<dbReference type="Proteomes" id="UP000662939">
    <property type="component" value="Chromosome"/>
</dbReference>
<evidence type="ECO:0000313" key="4">
    <source>
        <dbReference type="Proteomes" id="UP000662939"/>
    </source>
</evidence>
<keyword evidence="3" id="KW-0548">Nucleotidyltransferase</keyword>
<dbReference type="Gene3D" id="3.40.50.300">
    <property type="entry name" value="P-loop containing nucleotide triphosphate hydrolases"/>
    <property type="match status" value="1"/>
</dbReference>
<organism evidence="3 4">
    <name type="scientific">Natronoglycomyces albus</name>
    <dbReference type="NCBI Taxonomy" id="2811108"/>
    <lineage>
        <taxon>Bacteria</taxon>
        <taxon>Bacillati</taxon>
        <taxon>Actinomycetota</taxon>
        <taxon>Actinomycetes</taxon>
        <taxon>Glycomycetales</taxon>
        <taxon>Glycomycetaceae</taxon>
        <taxon>Natronoglycomyces</taxon>
    </lineage>
</organism>
<dbReference type="EC" id="2.7.7.7" evidence="3"/>
<evidence type="ECO:0000259" key="2">
    <source>
        <dbReference type="SMART" id="SM00382"/>
    </source>
</evidence>
<keyword evidence="3" id="KW-0808">Transferase</keyword>
<dbReference type="Pfam" id="PF13177">
    <property type="entry name" value="DNA_pol3_delta2"/>
    <property type="match status" value="1"/>
</dbReference>
<dbReference type="RefSeq" id="WP_213171696.1">
    <property type="nucleotide sequence ID" value="NZ_CP070496.1"/>
</dbReference>
<feature type="compositionally biased region" description="Basic and acidic residues" evidence="1">
    <location>
        <begin position="285"/>
        <end position="301"/>
    </location>
</feature>
<dbReference type="EMBL" id="CP070496">
    <property type="protein sequence ID" value="QSB05684.1"/>
    <property type="molecule type" value="Genomic_DNA"/>
</dbReference>
<dbReference type="InterPro" id="IPR050238">
    <property type="entry name" value="DNA_Rep/Repair_Clamp_Loader"/>
</dbReference>
<accession>A0A895XK17</accession>